<dbReference type="Proteomes" id="UP000299102">
    <property type="component" value="Unassembled WGS sequence"/>
</dbReference>
<name>A0A4C1ZVK2_EUMVA</name>
<evidence type="ECO:0000256" key="1">
    <source>
        <dbReference type="SAM" id="MobiDB-lite"/>
    </source>
</evidence>
<dbReference type="AlphaFoldDB" id="A0A4C1ZVK2"/>
<comment type="caution">
    <text evidence="2">The sequence shown here is derived from an EMBL/GenBank/DDBJ whole genome shotgun (WGS) entry which is preliminary data.</text>
</comment>
<reference evidence="2 3" key="1">
    <citation type="journal article" date="2019" name="Commun. Biol.">
        <title>The bagworm genome reveals a unique fibroin gene that provides high tensile strength.</title>
        <authorList>
            <person name="Kono N."/>
            <person name="Nakamura H."/>
            <person name="Ohtoshi R."/>
            <person name="Tomita M."/>
            <person name="Numata K."/>
            <person name="Arakawa K."/>
        </authorList>
    </citation>
    <scope>NUCLEOTIDE SEQUENCE [LARGE SCALE GENOMIC DNA]</scope>
</reference>
<proteinExistence type="predicted"/>
<dbReference type="EMBL" id="BGZK01002198">
    <property type="protein sequence ID" value="GBP91708.1"/>
    <property type="molecule type" value="Genomic_DNA"/>
</dbReference>
<accession>A0A4C1ZVK2</accession>
<gene>
    <name evidence="2" type="ORF">EVAR_57174_1</name>
</gene>
<organism evidence="2 3">
    <name type="scientific">Eumeta variegata</name>
    <name type="common">Bagworm moth</name>
    <name type="synonym">Eumeta japonica</name>
    <dbReference type="NCBI Taxonomy" id="151549"/>
    <lineage>
        <taxon>Eukaryota</taxon>
        <taxon>Metazoa</taxon>
        <taxon>Ecdysozoa</taxon>
        <taxon>Arthropoda</taxon>
        <taxon>Hexapoda</taxon>
        <taxon>Insecta</taxon>
        <taxon>Pterygota</taxon>
        <taxon>Neoptera</taxon>
        <taxon>Endopterygota</taxon>
        <taxon>Lepidoptera</taxon>
        <taxon>Glossata</taxon>
        <taxon>Ditrysia</taxon>
        <taxon>Tineoidea</taxon>
        <taxon>Psychidae</taxon>
        <taxon>Oiketicinae</taxon>
        <taxon>Eumeta</taxon>
    </lineage>
</organism>
<keyword evidence="3" id="KW-1185">Reference proteome</keyword>
<sequence length="127" mass="13911">MKRKIVAWATGTLTYWTKHNIGCCYFTYMFYESAIFNLSPGRRRRGTLANNVSHVKNSRNIITETNRVGGLNCLCCGANTKHVPANFAARPGVGTRSANFCTERRRRGPAPAAPPPPTAGLSPIADK</sequence>
<protein>
    <submittedName>
        <fullName evidence="2">Uncharacterized protein</fullName>
    </submittedName>
</protein>
<evidence type="ECO:0000313" key="3">
    <source>
        <dbReference type="Proteomes" id="UP000299102"/>
    </source>
</evidence>
<evidence type="ECO:0000313" key="2">
    <source>
        <dbReference type="EMBL" id="GBP91708.1"/>
    </source>
</evidence>
<feature type="region of interest" description="Disordered" evidence="1">
    <location>
        <begin position="103"/>
        <end position="127"/>
    </location>
</feature>